<dbReference type="Proteomes" id="UP000308600">
    <property type="component" value="Unassembled WGS sequence"/>
</dbReference>
<organism evidence="1 2">
    <name type="scientific">Pluteus cervinus</name>
    <dbReference type="NCBI Taxonomy" id="181527"/>
    <lineage>
        <taxon>Eukaryota</taxon>
        <taxon>Fungi</taxon>
        <taxon>Dikarya</taxon>
        <taxon>Basidiomycota</taxon>
        <taxon>Agaricomycotina</taxon>
        <taxon>Agaricomycetes</taxon>
        <taxon>Agaricomycetidae</taxon>
        <taxon>Agaricales</taxon>
        <taxon>Pluteineae</taxon>
        <taxon>Pluteaceae</taxon>
        <taxon>Pluteus</taxon>
    </lineage>
</organism>
<proteinExistence type="predicted"/>
<sequence>MDDSSLTEADGLSMTPTVAAILGIKGPVRFRLHGSTQKPHVILRRVTLPDDSGEDGERANVVYFSLFAQKRIEVKPGKEILLTVASDDGRFKDQPIMFEGDLPVASEASDEEAETQVAEEEEMSFLPPVEAAIPPKMRKAWVRRVEEVTPPIPEPSVVYTDVGVQAEPMCVSASTQATPSCATSATQTDIESTSVSIQADPPPPPSLTSSSVQTEALEVPFTPAKEKSYEEALNDEDPNLAGWLALPDLPIPESQSPKTTNSSPMELDSAQASPARGVSSSQPRGSDTPDWKTPYGADNNRSSAWEAPIPSVSGWGASVPSSGGWEAPVPSASAYGLGAPTPSASVYSSAPTPGVAWPTASDWASSPSKTPAWSPSSPPHPTVTPPPYSYSGTNGWSQSPARRSPSSPSSSSGAQDMLVSPIDEEPTRVVSNKSTPTPSMTPSRAPTFHITPIPHPAIENNQENPLSNQVSKAESRKVHPSPLQPSASTSTAGSSNSHDTSLLHKSRSESLSQTEETRPKRASEGKPSAVEKEPSSPMSSIASSDPGDKPQMRIPHNLNTLRQPPTAPASSNRNRWDTFTNVPSAPKALGQQINKMQAPATSPMALRQAMANSANINKRIPTQPSALRTSPPPDPKAIAYIPSGPSCNPLNIRPSGNPVRPPTQRLPPTAPKSLTQNMAKKRIQVGTGWPLVRGTNGASPVATPPAPSTPPPPAPSAPMPAEPAPYPPHAPIPIRASSSKGSDLPNILSYNSPSPPASATPTTTTASSGKWKRVSSTAPNVFARTEHELSQLFSQPSHATPDSPPMRSLTPVPPPEWMAQNGFIRYHASQNDLKQPESASSSTKTSTAFQQQSGKGHTGSMTGSLPEKETAPSWTWSRSPSPTQTGPQGQTPPSSSKAGSSRGKTTSTSTTFVGSAVPIAEPMSRQSTTTSVARPPSPKPAQAAQPAQSGVKKPGSIAATLPQPLNHPLPPKPIQAQGPATQVPRGTKRDRLSPDLYPEPRRRRRAIKWPTVEPNYTVGLKGEGDLSIQKITFNSSGTHLALTCADRTIRIWNNRNRAEIARLFHNAPVVAVAWMDGDAGVVSLGDDGIVSKWTKSGSNQWQWSKILDAGTERRSDDDPICFAYMRDRIAVSFPKAGVKVWMWLKGTWTSQRSILRQNVTALRFVDDGAALLGGTRDGVLWHCEIPNGTLRVHAFLGNRIMSLDTNATGTHALVAQKDEARLVNVKKLDHKTSVELTYSLKERETRLSLDFGAIFATKGQAVLYGTIDGCILVWDKKKATIVYGLEHEEAEDCVQAAASYDGNVQGDGCLVTGTKSGYLAWWSQPVAAPQAPEEHAKRQKTS</sequence>
<keyword evidence="2" id="KW-1185">Reference proteome</keyword>
<accession>A0ACD3AV96</accession>
<name>A0ACD3AV96_9AGAR</name>
<protein>
    <submittedName>
        <fullName evidence="1">Uncharacterized protein</fullName>
    </submittedName>
</protein>
<gene>
    <name evidence="1" type="ORF">BDN72DRAFT_840149</name>
</gene>
<evidence type="ECO:0000313" key="2">
    <source>
        <dbReference type="Proteomes" id="UP000308600"/>
    </source>
</evidence>
<evidence type="ECO:0000313" key="1">
    <source>
        <dbReference type="EMBL" id="TFK69660.1"/>
    </source>
</evidence>
<dbReference type="EMBL" id="ML208327">
    <property type="protein sequence ID" value="TFK69660.1"/>
    <property type="molecule type" value="Genomic_DNA"/>
</dbReference>
<reference evidence="1 2" key="1">
    <citation type="journal article" date="2019" name="Nat. Ecol. Evol.">
        <title>Megaphylogeny resolves global patterns of mushroom evolution.</title>
        <authorList>
            <person name="Varga T."/>
            <person name="Krizsan K."/>
            <person name="Foldi C."/>
            <person name="Dima B."/>
            <person name="Sanchez-Garcia M."/>
            <person name="Sanchez-Ramirez S."/>
            <person name="Szollosi G.J."/>
            <person name="Szarkandi J.G."/>
            <person name="Papp V."/>
            <person name="Albert L."/>
            <person name="Andreopoulos W."/>
            <person name="Angelini C."/>
            <person name="Antonin V."/>
            <person name="Barry K.W."/>
            <person name="Bougher N.L."/>
            <person name="Buchanan P."/>
            <person name="Buyck B."/>
            <person name="Bense V."/>
            <person name="Catcheside P."/>
            <person name="Chovatia M."/>
            <person name="Cooper J."/>
            <person name="Damon W."/>
            <person name="Desjardin D."/>
            <person name="Finy P."/>
            <person name="Geml J."/>
            <person name="Haridas S."/>
            <person name="Hughes K."/>
            <person name="Justo A."/>
            <person name="Karasinski D."/>
            <person name="Kautmanova I."/>
            <person name="Kiss B."/>
            <person name="Kocsube S."/>
            <person name="Kotiranta H."/>
            <person name="LaButti K.M."/>
            <person name="Lechner B.E."/>
            <person name="Liimatainen K."/>
            <person name="Lipzen A."/>
            <person name="Lukacs Z."/>
            <person name="Mihaltcheva S."/>
            <person name="Morgado L.N."/>
            <person name="Niskanen T."/>
            <person name="Noordeloos M.E."/>
            <person name="Ohm R.A."/>
            <person name="Ortiz-Santana B."/>
            <person name="Ovrebo C."/>
            <person name="Racz N."/>
            <person name="Riley R."/>
            <person name="Savchenko A."/>
            <person name="Shiryaev A."/>
            <person name="Soop K."/>
            <person name="Spirin V."/>
            <person name="Szebenyi C."/>
            <person name="Tomsovsky M."/>
            <person name="Tulloss R.E."/>
            <person name="Uehling J."/>
            <person name="Grigoriev I.V."/>
            <person name="Vagvolgyi C."/>
            <person name="Papp T."/>
            <person name="Martin F.M."/>
            <person name="Miettinen O."/>
            <person name="Hibbett D.S."/>
            <person name="Nagy L.G."/>
        </authorList>
    </citation>
    <scope>NUCLEOTIDE SEQUENCE [LARGE SCALE GENOMIC DNA]</scope>
    <source>
        <strain evidence="1 2">NL-1719</strain>
    </source>
</reference>